<accession>A0A2P2QLZ9</accession>
<dbReference type="PANTHER" id="PTHR19328:SF13">
    <property type="entry name" value="HIPL1 PROTEIN"/>
    <property type="match status" value="1"/>
</dbReference>
<evidence type="ECO:0000313" key="1">
    <source>
        <dbReference type="EMBL" id="MBX68016.1"/>
    </source>
</evidence>
<dbReference type="PANTHER" id="PTHR19328">
    <property type="entry name" value="HEDGEHOG-INTERACTING PROTEIN"/>
    <property type="match status" value="1"/>
</dbReference>
<name>A0A2P2QLZ9_RHIMU</name>
<dbReference type="EMBL" id="GGEC01087532">
    <property type="protein sequence ID" value="MBX68016.1"/>
    <property type="molecule type" value="Transcribed_RNA"/>
</dbReference>
<proteinExistence type="predicted"/>
<sequence>MYGRYLYADLYANNIWAGVETPENSGNYTSSKIPFACATDSPIKCTSVQRNGGPSLGYIFSFGEDNHKDVFVLANNGVYRVVRPSRCNYTCSKENATVVASPSPTTSPPSHSSRLSRPQHVGVLVLFSCFLLFLVG</sequence>
<protein>
    <recommendedName>
        <fullName evidence="2">HIPL1 protein</fullName>
    </recommendedName>
</protein>
<reference evidence="1" key="1">
    <citation type="submission" date="2018-02" db="EMBL/GenBank/DDBJ databases">
        <title>Rhizophora mucronata_Transcriptome.</title>
        <authorList>
            <person name="Meera S.P."/>
            <person name="Sreeshan A."/>
            <person name="Augustine A."/>
        </authorList>
    </citation>
    <scope>NUCLEOTIDE SEQUENCE</scope>
    <source>
        <tissue evidence="1">Leaf</tissue>
    </source>
</reference>
<dbReference type="AlphaFoldDB" id="A0A2P2QLZ9"/>
<organism evidence="1">
    <name type="scientific">Rhizophora mucronata</name>
    <name type="common">Asiatic mangrove</name>
    <dbReference type="NCBI Taxonomy" id="61149"/>
    <lineage>
        <taxon>Eukaryota</taxon>
        <taxon>Viridiplantae</taxon>
        <taxon>Streptophyta</taxon>
        <taxon>Embryophyta</taxon>
        <taxon>Tracheophyta</taxon>
        <taxon>Spermatophyta</taxon>
        <taxon>Magnoliopsida</taxon>
        <taxon>eudicotyledons</taxon>
        <taxon>Gunneridae</taxon>
        <taxon>Pentapetalae</taxon>
        <taxon>rosids</taxon>
        <taxon>fabids</taxon>
        <taxon>Malpighiales</taxon>
        <taxon>Rhizophoraceae</taxon>
        <taxon>Rhizophora</taxon>
    </lineage>
</organism>
<evidence type="ECO:0008006" key="2">
    <source>
        <dbReference type="Google" id="ProtNLM"/>
    </source>
</evidence>